<organism evidence="1 2">
    <name type="scientific">Pelistega indica</name>
    <dbReference type="NCBI Taxonomy" id="1414851"/>
    <lineage>
        <taxon>Bacteria</taxon>
        <taxon>Pseudomonadati</taxon>
        <taxon>Pseudomonadota</taxon>
        <taxon>Betaproteobacteria</taxon>
        <taxon>Burkholderiales</taxon>
        <taxon>Alcaligenaceae</taxon>
        <taxon>Pelistega</taxon>
    </lineage>
</organism>
<dbReference type="Proteomes" id="UP000018766">
    <property type="component" value="Unassembled WGS sequence"/>
</dbReference>
<dbReference type="RefSeq" id="WP_023952751.1">
    <property type="nucleotide sequence ID" value="NZ_AYSV01000117.1"/>
</dbReference>
<keyword evidence="2" id="KW-1185">Reference proteome</keyword>
<dbReference type="EMBL" id="AYSV01000117">
    <property type="protein sequence ID" value="ETD67613.1"/>
    <property type="molecule type" value="Genomic_DNA"/>
</dbReference>
<evidence type="ECO:0000313" key="2">
    <source>
        <dbReference type="Proteomes" id="UP000018766"/>
    </source>
</evidence>
<name>V8FV83_9BURK</name>
<gene>
    <name evidence="1" type="ORF">V757_11115</name>
</gene>
<reference evidence="1 2" key="1">
    <citation type="submission" date="2013-11" db="EMBL/GenBank/DDBJ databases">
        <title>Genomic analysis of Pelistega sp. HM-7.</title>
        <authorList>
            <person name="Kumbhare S.V."/>
            <person name="Shetty S.A."/>
            <person name="Sharma O."/>
            <person name="Dhotre D.P."/>
        </authorList>
    </citation>
    <scope>NUCLEOTIDE SEQUENCE [LARGE SCALE GENOMIC DNA]</scope>
    <source>
        <strain evidence="1 2">HM-7</strain>
    </source>
</reference>
<accession>V8FV83</accession>
<proteinExistence type="predicted"/>
<evidence type="ECO:0000313" key="1">
    <source>
        <dbReference type="EMBL" id="ETD67613.1"/>
    </source>
</evidence>
<sequence length="70" mass="7982">MTTGVSQQFYERVTKNPVNIVKRLLSQGKKAYYSIGGVNIVEYPDGTRFRVEIVNGDIVEKEPYGKREKS</sequence>
<dbReference type="AlphaFoldDB" id="V8FV83"/>
<comment type="caution">
    <text evidence="1">The sequence shown here is derived from an EMBL/GenBank/DDBJ whole genome shotgun (WGS) entry which is preliminary data.</text>
</comment>
<protein>
    <submittedName>
        <fullName evidence="1">Uncharacterized protein</fullName>
    </submittedName>
</protein>